<dbReference type="CDD" id="cd00093">
    <property type="entry name" value="HTH_XRE"/>
    <property type="match status" value="1"/>
</dbReference>
<dbReference type="GO" id="GO:0003677">
    <property type="term" value="F:DNA binding"/>
    <property type="evidence" value="ECO:0007669"/>
    <property type="project" value="InterPro"/>
</dbReference>
<dbReference type="RefSeq" id="WP_064467148.1">
    <property type="nucleotide sequence ID" value="NZ_CP017080.1"/>
</dbReference>
<dbReference type="InterPro" id="IPR041315">
    <property type="entry name" value="PlcR_TPR"/>
</dbReference>
<organism evidence="2 3">
    <name type="scientific">Peribacillus muralis</name>
    <dbReference type="NCBI Taxonomy" id="264697"/>
    <lineage>
        <taxon>Bacteria</taxon>
        <taxon>Bacillati</taxon>
        <taxon>Bacillota</taxon>
        <taxon>Bacilli</taxon>
        <taxon>Bacillales</taxon>
        <taxon>Bacillaceae</taxon>
        <taxon>Peribacillus</taxon>
    </lineage>
</organism>
<feature type="domain" description="HTH cro/C1-type" evidence="1">
    <location>
        <begin position="10"/>
        <end position="63"/>
    </location>
</feature>
<dbReference type="InterPro" id="IPR011990">
    <property type="entry name" value="TPR-like_helical_dom_sf"/>
</dbReference>
<dbReference type="PANTHER" id="PTHR37038:SF14">
    <property type="entry name" value="TRANSCRIPTIONAL ACTIVATOR"/>
    <property type="match status" value="1"/>
</dbReference>
<dbReference type="STRING" id="264697.ABE28_022625"/>
<dbReference type="InterPro" id="IPR053163">
    <property type="entry name" value="HTH-type_regulator_Rgg"/>
</dbReference>
<dbReference type="AlphaFoldDB" id="A0A1B3XVB9"/>
<evidence type="ECO:0000313" key="2">
    <source>
        <dbReference type="EMBL" id="AOH57149.1"/>
    </source>
</evidence>
<dbReference type="OrthoDB" id="1150409at2"/>
<gene>
    <name evidence="2" type="ORF">ABE28_022625</name>
</gene>
<reference evidence="2 3" key="1">
    <citation type="submission" date="2016-08" db="EMBL/GenBank/DDBJ databases">
        <title>Complete genome sequence of Bacillus muralis G25-68, a strain with toxicity to nematodes.</title>
        <authorList>
            <person name="Zheng Z."/>
        </authorList>
    </citation>
    <scope>NUCLEOTIDE SEQUENCE [LARGE SCALE GENOMIC DNA]</scope>
    <source>
        <strain evidence="2 3">G25-68</strain>
    </source>
</reference>
<accession>A0A1B3XVB9</accession>
<dbReference type="Gene3D" id="1.25.40.10">
    <property type="entry name" value="Tetratricopeptide repeat domain"/>
    <property type="match status" value="1"/>
</dbReference>
<keyword evidence="3" id="KW-1185">Reference proteome</keyword>
<dbReference type="InterPro" id="IPR001387">
    <property type="entry name" value="Cro/C1-type_HTH"/>
</dbReference>
<dbReference type="KEGG" id="bmur:ABE28_022625"/>
<evidence type="ECO:0000313" key="3">
    <source>
        <dbReference type="Proteomes" id="UP000077926"/>
    </source>
</evidence>
<dbReference type="SUPFAM" id="SSF47413">
    <property type="entry name" value="lambda repressor-like DNA-binding domains"/>
    <property type="match status" value="1"/>
</dbReference>
<dbReference type="Pfam" id="PF18768">
    <property type="entry name" value="RNPP_C"/>
    <property type="match status" value="1"/>
</dbReference>
<dbReference type="EMBL" id="CP017080">
    <property type="protein sequence ID" value="AOH57149.1"/>
    <property type="molecule type" value="Genomic_DNA"/>
</dbReference>
<dbReference type="SMART" id="SM00530">
    <property type="entry name" value="HTH_XRE"/>
    <property type="match status" value="1"/>
</dbReference>
<dbReference type="Proteomes" id="UP000077926">
    <property type="component" value="Chromosome"/>
</dbReference>
<evidence type="ECO:0000259" key="1">
    <source>
        <dbReference type="PROSITE" id="PS50943"/>
    </source>
</evidence>
<dbReference type="PROSITE" id="PS50943">
    <property type="entry name" value="HTH_CROC1"/>
    <property type="match status" value="1"/>
</dbReference>
<protein>
    <submittedName>
        <fullName evidence="2">XRE family transcriptional regulator</fullName>
    </submittedName>
</protein>
<dbReference type="InterPro" id="IPR010982">
    <property type="entry name" value="Lambda_DNA-bd_dom_sf"/>
</dbReference>
<dbReference type="PANTHER" id="PTHR37038">
    <property type="entry name" value="TRANSCRIPTIONAL REGULATOR-RELATED"/>
    <property type="match status" value="1"/>
</dbReference>
<dbReference type="SUPFAM" id="SSF48452">
    <property type="entry name" value="TPR-like"/>
    <property type="match status" value="1"/>
</dbReference>
<sequence>MDFFAVGKKIKELRKQIGLSQEELSEGICTQAQISKIEKGDVYPYATTLYLISKRLGVDVNYFFDIGMTPRLDYVQEVSHQLKIARRTMNYQEMKEIVRTEEKNPLFTQNKQNHQLLIWHKGIYEYMMNKNLDKAIQYLEEAIALSDLTDKVYSEREIEYLISMGVIYFEEKLYEKARYIDNLALTHLNHLPFLNDKTIKTRLFYNSARVSTRLEDYNASIAYCKEAIKWCLQEDHLYLLGELHYHLGYNYELQTDYKNAKKCMERARLIFDLQKEKRFVTFIDEKFKAWEINLKIH</sequence>
<proteinExistence type="predicted"/>
<name>A0A1B3XVB9_9BACI</name>
<dbReference type="Pfam" id="PF01381">
    <property type="entry name" value="HTH_3"/>
    <property type="match status" value="1"/>
</dbReference>